<evidence type="ECO:0000313" key="7">
    <source>
        <dbReference type="EMBL" id="KAF7192482.1"/>
    </source>
</evidence>
<feature type="compositionally biased region" description="Basic and acidic residues" evidence="5">
    <location>
        <begin position="708"/>
        <end position="729"/>
    </location>
</feature>
<evidence type="ECO:0000313" key="8">
    <source>
        <dbReference type="Proteomes" id="UP000660729"/>
    </source>
</evidence>
<dbReference type="GO" id="GO:0005886">
    <property type="term" value="C:plasma membrane"/>
    <property type="evidence" value="ECO:0007669"/>
    <property type="project" value="TreeGrafter"/>
</dbReference>
<feature type="transmembrane region" description="Helical" evidence="6">
    <location>
        <begin position="102"/>
        <end position="119"/>
    </location>
</feature>
<keyword evidence="4 6" id="KW-0472">Membrane</keyword>
<comment type="caution">
    <text evidence="7">The sequence shown here is derived from an EMBL/GenBank/DDBJ whole genome shotgun (WGS) entry which is preliminary data.</text>
</comment>
<comment type="subcellular location">
    <subcellularLocation>
        <location evidence="1">Membrane</location>
        <topology evidence="1">Multi-pass membrane protein</topology>
    </subcellularLocation>
</comment>
<feature type="transmembrane region" description="Helical" evidence="6">
    <location>
        <begin position="185"/>
        <end position="207"/>
    </location>
</feature>
<evidence type="ECO:0000256" key="2">
    <source>
        <dbReference type="ARBA" id="ARBA00022692"/>
    </source>
</evidence>
<gene>
    <name evidence="7" type="ORF">HII31_06184</name>
</gene>
<evidence type="ECO:0000256" key="4">
    <source>
        <dbReference type="ARBA" id="ARBA00023136"/>
    </source>
</evidence>
<feature type="transmembrane region" description="Helical" evidence="6">
    <location>
        <begin position="213"/>
        <end position="234"/>
    </location>
</feature>
<sequence>MAHLTMNDDDVPGTEYLVDIDRDLDTTHANAGKSDIVLIPRPTSCDTDPLTWSTSKKYYQLFLLALYACAFSMGENLLGAAWTTVSHDTGVSISDLNAGGALNYLLLGFVNIFWIPAAMKIGRRSVFLATTLICLGAAIWTGLFHGLAQWMLAMILNGVGTSAYQAVIQLSIFDMFFVHQRGRALSCYLFGQQLGSILGLITGGSIADTLGWRWSQFIVAIIEACVLTLLFLTFEETLFPRFLFSTTANTSASVDGPPNAGKRANVSESTKSHSDEKFCSLDATIEVLPNFPQRTALQRLKPWTYFPQDKTTYWSYFVRPFFLLRFPNIVIAGVIFAFGCTAGIVSFNTISEILTEPPYNWSTTATASCFLLLSSATLSAGALASWLTSLSFDWHEGMEPEMRLWTLCISFAYAAVGYFLYGWGAQYGMHWFTIAFGIGCMISHQVSACSIATAYAMDCFPGISGELVVVLAICSSCINFAISESTQPFINAVGYGYVFTFYGFCVLASMLAGVPLVVYGKRWRRLCTPRYRQFLAERDSKKATKKTTNEIKYCSDRCRSRKPGALDRRIESTIASMLNDEKDSGIEKTAAKSKLVKGDPRLIVTMDEIEEVIFGSRFDPEKVYGRRKNRKSRAIPLKNGEWKSVDMESESDDESTAEKEDDHDHLSAGEETDGSIASIPSVPSVDGGVRIRPPQEESEINFAAGGGERGRHEKIEETPDDLLKRREGAKKAEEREMVRRAARRIIIFGVEVPKRETHEKKPTNSKSKGKHADEDVDESTMETRKAEALMAGMVVEPSFAKGNWAVRWRD</sequence>
<evidence type="ECO:0000256" key="1">
    <source>
        <dbReference type="ARBA" id="ARBA00004141"/>
    </source>
</evidence>
<feature type="transmembrane region" description="Helical" evidence="6">
    <location>
        <begin position="329"/>
        <end position="350"/>
    </location>
</feature>
<feature type="transmembrane region" description="Helical" evidence="6">
    <location>
        <begin position="494"/>
        <end position="520"/>
    </location>
</feature>
<dbReference type="PANTHER" id="PTHR23502:SF178">
    <property type="entry name" value="TRANSPORTER, PUTATIVE (AFU_ORTHOLOGUE AFUA_2G02040)-RELATED"/>
    <property type="match status" value="1"/>
</dbReference>
<reference evidence="7" key="1">
    <citation type="submission" date="2020-04" db="EMBL/GenBank/DDBJ databases">
        <title>Draft genome resource of the tomato pathogen Pseudocercospora fuligena.</title>
        <authorList>
            <person name="Zaccaron A."/>
        </authorList>
    </citation>
    <scope>NUCLEOTIDE SEQUENCE</scope>
    <source>
        <strain evidence="7">PF001</strain>
    </source>
</reference>
<accession>A0A8H6RKD1</accession>
<feature type="transmembrane region" description="Helical" evidence="6">
    <location>
        <begin position="61"/>
        <end position="82"/>
    </location>
</feature>
<evidence type="ECO:0000256" key="6">
    <source>
        <dbReference type="SAM" id="Phobius"/>
    </source>
</evidence>
<dbReference type="InterPro" id="IPR011701">
    <property type="entry name" value="MFS"/>
</dbReference>
<feature type="transmembrane region" description="Helical" evidence="6">
    <location>
        <begin position="429"/>
        <end position="456"/>
    </location>
</feature>
<dbReference type="PANTHER" id="PTHR23502">
    <property type="entry name" value="MAJOR FACILITATOR SUPERFAMILY"/>
    <property type="match status" value="1"/>
</dbReference>
<feature type="transmembrane region" description="Helical" evidence="6">
    <location>
        <begin position="370"/>
        <end position="392"/>
    </location>
</feature>
<feature type="compositionally biased region" description="Basic and acidic residues" evidence="5">
    <location>
        <begin position="656"/>
        <end position="668"/>
    </location>
</feature>
<evidence type="ECO:0000256" key="5">
    <source>
        <dbReference type="SAM" id="MobiDB-lite"/>
    </source>
</evidence>
<evidence type="ECO:0000256" key="3">
    <source>
        <dbReference type="ARBA" id="ARBA00022989"/>
    </source>
</evidence>
<feature type="region of interest" description="Disordered" evidence="5">
    <location>
        <begin position="642"/>
        <end position="729"/>
    </location>
</feature>
<dbReference type="EMBL" id="JABCIY010000124">
    <property type="protein sequence ID" value="KAF7192482.1"/>
    <property type="molecule type" value="Genomic_DNA"/>
</dbReference>
<dbReference type="OrthoDB" id="537467at2759"/>
<dbReference type="InterPro" id="IPR036259">
    <property type="entry name" value="MFS_trans_sf"/>
</dbReference>
<dbReference type="Pfam" id="PF07690">
    <property type="entry name" value="MFS_1"/>
    <property type="match status" value="1"/>
</dbReference>
<keyword evidence="2 6" id="KW-0812">Transmembrane</keyword>
<dbReference type="SUPFAM" id="SSF103473">
    <property type="entry name" value="MFS general substrate transporter"/>
    <property type="match status" value="1"/>
</dbReference>
<proteinExistence type="predicted"/>
<organism evidence="7 8">
    <name type="scientific">Pseudocercospora fuligena</name>
    <dbReference type="NCBI Taxonomy" id="685502"/>
    <lineage>
        <taxon>Eukaryota</taxon>
        <taxon>Fungi</taxon>
        <taxon>Dikarya</taxon>
        <taxon>Ascomycota</taxon>
        <taxon>Pezizomycotina</taxon>
        <taxon>Dothideomycetes</taxon>
        <taxon>Dothideomycetidae</taxon>
        <taxon>Mycosphaerellales</taxon>
        <taxon>Mycosphaerellaceae</taxon>
        <taxon>Pseudocercospora</taxon>
    </lineage>
</organism>
<protein>
    <submittedName>
        <fullName evidence="7">Putative MFS-type transporter</fullName>
    </submittedName>
</protein>
<feature type="transmembrane region" description="Helical" evidence="6">
    <location>
        <begin position="150"/>
        <end position="173"/>
    </location>
</feature>
<dbReference type="Proteomes" id="UP000660729">
    <property type="component" value="Unassembled WGS sequence"/>
</dbReference>
<keyword evidence="3 6" id="KW-1133">Transmembrane helix</keyword>
<name>A0A8H6RKD1_9PEZI</name>
<dbReference type="Gene3D" id="1.20.1250.20">
    <property type="entry name" value="MFS general substrate transporter like domains"/>
    <property type="match status" value="1"/>
</dbReference>
<keyword evidence="8" id="KW-1185">Reference proteome</keyword>
<feature type="transmembrane region" description="Helical" evidence="6">
    <location>
        <begin position="404"/>
        <end position="423"/>
    </location>
</feature>
<feature type="transmembrane region" description="Helical" evidence="6">
    <location>
        <begin position="126"/>
        <end position="144"/>
    </location>
</feature>
<dbReference type="AlphaFoldDB" id="A0A8H6RKD1"/>
<dbReference type="GO" id="GO:0022857">
    <property type="term" value="F:transmembrane transporter activity"/>
    <property type="evidence" value="ECO:0007669"/>
    <property type="project" value="InterPro"/>
</dbReference>
<feature type="region of interest" description="Disordered" evidence="5">
    <location>
        <begin position="756"/>
        <end position="784"/>
    </location>
</feature>
<feature type="transmembrane region" description="Helical" evidence="6">
    <location>
        <begin position="463"/>
        <end position="482"/>
    </location>
</feature>